<proteinExistence type="predicted"/>
<dbReference type="EMBL" id="LJZR01000071">
    <property type="protein sequence ID" value="KPQ32052.1"/>
    <property type="molecule type" value="Genomic_DNA"/>
</dbReference>
<dbReference type="AlphaFoldDB" id="A0A0P7YNW8"/>
<reference evidence="2 3" key="1">
    <citation type="submission" date="2015-09" db="EMBL/GenBank/DDBJ databases">
        <title>Identification and resolution of microdiversity through metagenomic sequencing of parallel consortia.</title>
        <authorList>
            <person name="Nelson W.C."/>
            <person name="Romine M.F."/>
            <person name="Lindemann S.R."/>
        </authorList>
    </citation>
    <scope>NUCLEOTIDE SEQUENCE [LARGE SCALE GENOMIC DNA]</scope>
    <source>
        <strain evidence="2">Ana</strain>
    </source>
</reference>
<dbReference type="PANTHER" id="PTHR21015:SF22">
    <property type="entry name" value="GLYCOSYLTRANSFERASE"/>
    <property type="match status" value="1"/>
</dbReference>
<sequence>MRIAFYLNLQGAGHCRRFEAIARHFPADCELAVVGMDNCPPITDIGRAVRKVAVPGFAPACENAFLQQQTAFDYHGLAVNHGGNSAFTLAMVSFLSEWQPDLLVVDVGLEASILARMCGIPTVYSRQHGRRWDKGHTLAYDWACGLLAPFAAPMEQTDCPQWVREKTFYSGGFCRFSGHGQSFLSKTLDGPQDYAQDKPNVLVMTGFGGTNITGSAIAQSAASNPQWRWHLLGDYPNLSNIVVHGIVEDVWPYLYHADLVIANAGHNSTMEIAAAGTASVCIPAERYFDEQICKAQVLARLKLSVVVDRWPDADKWLGIWQQAQALKADWSGLQDEDAPQRAAQYLVETARKCRG</sequence>
<keyword evidence="2" id="KW-0808">Transferase</keyword>
<name>A0A0P7YNW8_9CYAN</name>
<dbReference type="SUPFAM" id="SSF53756">
    <property type="entry name" value="UDP-Glycosyltransferase/glycogen phosphorylase"/>
    <property type="match status" value="1"/>
</dbReference>
<evidence type="ECO:0000259" key="1">
    <source>
        <dbReference type="Pfam" id="PF04101"/>
    </source>
</evidence>
<dbReference type="InterPro" id="IPR007235">
    <property type="entry name" value="Glyco_trans_28_C"/>
</dbReference>
<accession>A0A0P7YNW8</accession>
<dbReference type="Pfam" id="PF04101">
    <property type="entry name" value="Glyco_tran_28_C"/>
    <property type="match status" value="1"/>
</dbReference>
<feature type="domain" description="Glycosyl transferase family 28 C-terminal" evidence="1">
    <location>
        <begin position="237"/>
        <end position="307"/>
    </location>
</feature>
<dbReference type="GO" id="GO:0016758">
    <property type="term" value="F:hexosyltransferase activity"/>
    <property type="evidence" value="ECO:0007669"/>
    <property type="project" value="InterPro"/>
</dbReference>
<dbReference type="PANTHER" id="PTHR21015">
    <property type="entry name" value="UDP-N-ACETYLGLUCOSAMINE--N-ACETYLMURAMYL-(PENTAPEPTIDE) PYROPHOSPHORYL-UNDECAPRENOL N-ACETYLGLUCOSAMINE TRANSFERASE 1"/>
    <property type="match status" value="1"/>
</dbReference>
<protein>
    <submittedName>
        <fullName evidence="2">Putative glycosyl transferase</fullName>
    </submittedName>
</protein>
<dbReference type="STRING" id="1666911.HLUCCA11_22460"/>
<dbReference type="Proteomes" id="UP000050465">
    <property type="component" value="Unassembled WGS sequence"/>
</dbReference>
<evidence type="ECO:0000313" key="2">
    <source>
        <dbReference type="EMBL" id="KPQ32052.1"/>
    </source>
</evidence>
<evidence type="ECO:0000313" key="3">
    <source>
        <dbReference type="Proteomes" id="UP000050465"/>
    </source>
</evidence>
<gene>
    <name evidence="2" type="ORF">HLUCCA11_22460</name>
</gene>
<comment type="caution">
    <text evidence="2">The sequence shown here is derived from an EMBL/GenBank/DDBJ whole genome shotgun (WGS) entry which is preliminary data.</text>
</comment>
<dbReference type="Gene3D" id="3.40.50.2000">
    <property type="entry name" value="Glycogen Phosphorylase B"/>
    <property type="match status" value="2"/>
</dbReference>
<organism evidence="2 3">
    <name type="scientific">Phormidesmis priestleyi Ana</name>
    <dbReference type="NCBI Taxonomy" id="1666911"/>
    <lineage>
        <taxon>Bacteria</taxon>
        <taxon>Bacillati</taxon>
        <taxon>Cyanobacteriota</taxon>
        <taxon>Cyanophyceae</taxon>
        <taxon>Leptolyngbyales</taxon>
        <taxon>Leptolyngbyaceae</taxon>
        <taxon>Phormidesmis</taxon>
    </lineage>
</organism>